<feature type="compositionally biased region" description="Polar residues" evidence="1">
    <location>
        <begin position="75"/>
        <end position="86"/>
    </location>
</feature>
<dbReference type="OrthoDB" id="4492972at2759"/>
<evidence type="ECO:0000313" key="6">
    <source>
        <dbReference type="Proteomes" id="UP000078340"/>
    </source>
</evidence>
<evidence type="ECO:0000313" key="5">
    <source>
        <dbReference type="EMBL" id="OAQ94606.1"/>
    </source>
</evidence>
<organism evidence="5 6">
    <name type="scientific">Purpureocillium lilacinum</name>
    <name type="common">Paecilomyces lilacinus</name>
    <dbReference type="NCBI Taxonomy" id="33203"/>
    <lineage>
        <taxon>Eukaryota</taxon>
        <taxon>Fungi</taxon>
        <taxon>Dikarya</taxon>
        <taxon>Ascomycota</taxon>
        <taxon>Pezizomycotina</taxon>
        <taxon>Sordariomycetes</taxon>
        <taxon>Hypocreomycetidae</taxon>
        <taxon>Hypocreales</taxon>
        <taxon>Ophiocordycipitaceae</taxon>
        <taxon>Purpureocillium</taxon>
    </lineage>
</organism>
<dbReference type="OMA" id="WMGINSR"/>
<accession>A0A179HVS4</accession>
<comment type="caution">
    <text evidence="5">The sequence shown here is derived from an EMBL/GenBank/DDBJ whole genome shotgun (WGS) entry which is preliminary data.</text>
</comment>
<reference evidence="3 7" key="3">
    <citation type="journal article" date="2024" name="Microbiol. Resour. Announc.">
        <title>Genome annotations for the ascomycete fungi Trichoderma harzianum, Trichoderma aggressivum, and Purpureocillium lilacinum.</title>
        <authorList>
            <person name="Beijen E.P.W."/>
            <person name="Ohm R.A."/>
        </authorList>
    </citation>
    <scope>NUCLEOTIDE SEQUENCE [LARGE SCALE GENOMIC DNA]</scope>
    <source>
        <strain evidence="3 7">CBS 150709</strain>
    </source>
</reference>
<feature type="transmembrane region" description="Helical" evidence="2">
    <location>
        <begin position="34"/>
        <end position="57"/>
    </location>
</feature>
<name>A0A179HVS4_PURLI</name>
<dbReference type="GeneID" id="28882849"/>
<feature type="transmembrane region" description="Helical" evidence="2">
    <location>
        <begin position="7"/>
        <end position="28"/>
    </location>
</feature>
<evidence type="ECO:0000313" key="3">
    <source>
        <dbReference type="EMBL" id="KAK4089497.1"/>
    </source>
</evidence>
<dbReference type="Proteomes" id="UP000078240">
    <property type="component" value="Unassembled WGS sequence"/>
</dbReference>
<keyword evidence="2" id="KW-0812">Transmembrane</keyword>
<keyword evidence="7" id="KW-1185">Reference proteome</keyword>
<dbReference type="Proteomes" id="UP000078340">
    <property type="component" value="Unassembled WGS sequence"/>
</dbReference>
<dbReference type="AlphaFoldDB" id="A0A179HVS4"/>
<feature type="compositionally biased region" description="Low complexity" evidence="1">
    <location>
        <begin position="219"/>
        <end position="238"/>
    </location>
</feature>
<keyword evidence="2" id="KW-1133">Transmembrane helix</keyword>
<dbReference type="EMBL" id="LSBI01000001">
    <property type="protein sequence ID" value="OAQ94606.1"/>
    <property type="molecule type" value="Genomic_DNA"/>
</dbReference>
<keyword evidence="2" id="KW-0472">Membrane</keyword>
<gene>
    <name evidence="3" type="ORF">Purlil1_6066</name>
    <name evidence="4" type="ORF">VFPBJ_00683</name>
    <name evidence="5" type="ORF">VFPFJ_00715</name>
</gene>
<protein>
    <submittedName>
        <fullName evidence="5">Uncharacterized protein</fullName>
    </submittedName>
</protein>
<evidence type="ECO:0000313" key="7">
    <source>
        <dbReference type="Proteomes" id="UP001287286"/>
    </source>
</evidence>
<evidence type="ECO:0000256" key="1">
    <source>
        <dbReference type="SAM" id="MobiDB-lite"/>
    </source>
</evidence>
<reference evidence="3" key="2">
    <citation type="submission" date="2023-11" db="EMBL/GenBank/DDBJ databases">
        <authorList>
            <person name="Beijen E."/>
            <person name="Ohm R.A."/>
        </authorList>
    </citation>
    <scope>NUCLEOTIDE SEQUENCE</scope>
    <source>
        <strain evidence="3">CBS 150709</strain>
    </source>
</reference>
<evidence type="ECO:0000313" key="4">
    <source>
        <dbReference type="EMBL" id="OAQ86643.1"/>
    </source>
</evidence>
<sequence>MALLNPVYAFMVPFLFIVTAPLALFAGITTTLAFSVLILRVLIVYLDIALSLVPSYFKRHQRHPQSRHDHGLRSVSPTATSSSAHSVNDYASPPTPTQQQVPLFRRRRRRPSSATSIVSAGSTTPSGNVDTGLGLMPSVGAERDFEGIGGWRAGKDGDEDDDNAWTTINSRFEFPYPRSHHNRTPSGGAWPPTPGDSGVLMMKSRRNASPDSRQSGKGPTSPNSSRTRTPSASRVAAAMTMGHGDSYFPLAMSPAATKKVSGQPA</sequence>
<dbReference type="RefSeq" id="XP_018183325.1">
    <property type="nucleotide sequence ID" value="XM_018317800.1"/>
</dbReference>
<feature type="compositionally biased region" description="Polar residues" evidence="1">
    <location>
        <begin position="112"/>
        <end position="129"/>
    </location>
</feature>
<feature type="region of interest" description="Disordered" evidence="1">
    <location>
        <begin position="174"/>
        <end position="265"/>
    </location>
</feature>
<reference evidence="5 6" key="1">
    <citation type="submission" date="2016-02" db="EMBL/GenBank/DDBJ databases">
        <title>Biosynthesis of antibiotic leucinostatins and their inhibition on Phytophthora in bio-control Purpureocillium lilacinum.</title>
        <authorList>
            <person name="Wang G."/>
            <person name="Liu Z."/>
            <person name="Lin R."/>
            <person name="Li E."/>
            <person name="Mao Z."/>
            <person name="Ling J."/>
            <person name="Yin W."/>
            <person name="Xie B."/>
        </authorList>
    </citation>
    <scope>NUCLEOTIDE SEQUENCE [LARGE SCALE GENOMIC DNA]</scope>
    <source>
        <strain evidence="4">PLBJ-1</strain>
        <strain evidence="5">PLFJ-1</strain>
    </source>
</reference>
<proteinExistence type="predicted"/>
<dbReference type="EMBL" id="JAWRVI010000019">
    <property type="protein sequence ID" value="KAK4089497.1"/>
    <property type="molecule type" value="Genomic_DNA"/>
</dbReference>
<feature type="region of interest" description="Disordered" evidence="1">
    <location>
        <begin position="63"/>
        <end position="138"/>
    </location>
</feature>
<dbReference type="KEGG" id="plj:28882849"/>
<dbReference type="EMBL" id="LSBH01000001">
    <property type="protein sequence ID" value="OAQ86643.1"/>
    <property type="molecule type" value="Genomic_DNA"/>
</dbReference>
<dbReference type="Proteomes" id="UP001287286">
    <property type="component" value="Unassembled WGS sequence"/>
</dbReference>
<evidence type="ECO:0000256" key="2">
    <source>
        <dbReference type="SAM" id="Phobius"/>
    </source>
</evidence>
<feature type="compositionally biased region" description="Polar residues" evidence="1">
    <location>
        <begin position="207"/>
        <end position="218"/>
    </location>
</feature>